<dbReference type="InterPro" id="IPR021710">
    <property type="entry name" value="DUF3293"/>
</dbReference>
<reference evidence="1 2" key="1">
    <citation type="submission" date="2013-03" db="EMBL/GenBank/DDBJ databases">
        <title>Salinisphaera hydrothermalis C41B8 Genome Sequencing.</title>
        <authorList>
            <person name="Li C."/>
            <person name="Lai Q."/>
            <person name="Shao Z."/>
        </authorList>
    </citation>
    <scope>NUCLEOTIDE SEQUENCE [LARGE SCALE GENOMIC DNA]</scope>
    <source>
        <strain evidence="1 2">C41B8</strain>
    </source>
</reference>
<keyword evidence="2" id="KW-1185">Reference proteome</keyword>
<name>A0A084IJX5_SALHC</name>
<dbReference type="eggNOG" id="ENOG5033AYA">
    <property type="taxonomic scope" value="Bacteria"/>
</dbReference>
<gene>
    <name evidence="1" type="ORF">C41B8_11855</name>
</gene>
<dbReference type="STRING" id="1304275.C41B8_11855"/>
<comment type="caution">
    <text evidence="1">The sequence shown here is derived from an EMBL/GenBank/DDBJ whole genome shotgun (WGS) entry which is preliminary data.</text>
</comment>
<dbReference type="EMBL" id="APNK01000018">
    <property type="protein sequence ID" value="KEZ77009.1"/>
    <property type="molecule type" value="Genomic_DNA"/>
</dbReference>
<sequence length="168" mass="18510">MKTNATNRAWHNATDLRIMARVNPGPFFAMRARTELSDAFESTDYCAEYQNETVTLNLYHPTPAGLAAWIEGHNGPTPAWLITAYNPGGEAASDRDNRARESLLDNLLDRAGLACLPAVNRDTAGSWPNEPGWLVAGLEEGMARQLGRRFGQAALVAVDRERVDLIWS</sequence>
<evidence type="ECO:0000313" key="1">
    <source>
        <dbReference type="EMBL" id="KEZ77009.1"/>
    </source>
</evidence>
<evidence type="ECO:0008006" key="3">
    <source>
        <dbReference type="Google" id="ProtNLM"/>
    </source>
</evidence>
<dbReference type="Pfam" id="PF11697">
    <property type="entry name" value="DUF3293"/>
    <property type="match status" value="1"/>
</dbReference>
<dbReference type="Proteomes" id="UP000028302">
    <property type="component" value="Unassembled WGS sequence"/>
</dbReference>
<proteinExistence type="predicted"/>
<organism evidence="1 2">
    <name type="scientific">Salinisphaera hydrothermalis (strain C41B8)</name>
    <dbReference type="NCBI Taxonomy" id="1304275"/>
    <lineage>
        <taxon>Bacteria</taxon>
        <taxon>Pseudomonadati</taxon>
        <taxon>Pseudomonadota</taxon>
        <taxon>Gammaproteobacteria</taxon>
        <taxon>Salinisphaerales</taxon>
        <taxon>Salinisphaeraceae</taxon>
        <taxon>Salinisphaera</taxon>
    </lineage>
</organism>
<accession>A0A084IJX5</accession>
<protein>
    <recommendedName>
        <fullName evidence="3">DUF3293 domain-containing protein</fullName>
    </recommendedName>
</protein>
<dbReference type="AlphaFoldDB" id="A0A084IJX5"/>
<dbReference type="RefSeq" id="WP_232226053.1">
    <property type="nucleotide sequence ID" value="NZ_APNK01000018.1"/>
</dbReference>
<evidence type="ECO:0000313" key="2">
    <source>
        <dbReference type="Proteomes" id="UP000028302"/>
    </source>
</evidence>